<dbReference type="Gene3D" id="2.160.20.10">
    <property type="entry name" value="Single-stranded right-handed beta-helix, Pectin lyase-like"/>
    <property type="match status" value="2"/>
</dbReference>
<protein>
    <submittedName>
        <fullName evidence="3">Parallel beta-helix repeat protein</fullName>
    </submittedName>
</protein>
<dbReference type="Pfam" id="PF13229">
    <property type="entry name" value="Beta_helix"/>
    <property type="match status" value="1"/>
</dbReference>
<proteinExistence type="predicted"/>
<dbReference type="PANTHER" id="PTHR36453">
    <property type="entry name" value="SECRETED PROTEIN-RELATED"/>
    <property type="match status" value="1"/>
</dbReference>
<organism evidence="3 4">
    <name type="scientific">Petrimonas mucosa</name>
    <dbReference type="NCBI Taxonomy" id="1642646"/>
    <lineage>
        <taxon>Bacteria</taxon>
        <taxon>Pseudomonadati</taxon>
        <taxon>Bacteroidota</taxon>
        <taxon>Bacteroidia</taxon>
        <taxon>Bacteroidales</taxon>
        <taxon>Dysgonomonadaceae</taxon>
        <taxon>Petrimonas</taxon>
    </lineage>
</organism>
<dbReference type="STRING" id="1642646.ING2E5A_0908"/>
<dbReference type="InterPro" id="IPR039448">
    <property type="entry name" value="Beta_helix"/>
</dbReference>
<gene>
    <name evidence="3" type="ORF">ING2E5A_0908</name>
</gene>
<dbReference type="InterPro" id="IPR011050">
    <property type="entry name" value="Pectin_lyase_fold/virulence"/>
</dbReference>
<feature type="chain" id="PRO_5009603801" evidence="1">
    <location>
        <begin position="23"/>
        <end position="694"/>
    </location>
</feature>
<evidence type="ECO:0000259" key="2">
    <source>
        <dbReference type="Pfam" id="PF13229"/>
    </source>
</evidence>
<dbReference type="PROSITE" id="PS51257">
    <property type="entry name" value="PROKAR_LIPOPROTEIN"/>
    <property type="match status" value="1"/>
</dbReference>
<dbReference type="InterPro" id="IPR012334">
    <property type="entry name" value="Pectin_lyas_fold"/>
</dbReference>
<dbReference type="InterPro" id="IPR006626">
    <property type="entry name" value="PbH1"/>
</dbReference>
<sequence length="694" mass="77916">MTKRAFRSSFLLLLSLMLLSCAERYQVYVSARAEGGGTGSKKDPFSTIEAARDHVRKKRVLGERGNYAIILREGDYFIREALRFTEQDSGLQILPYRDERVTFKGSISIDPSSILPVSGTEKDQLSGEEKGGDILMVPLKELNITDYGTLHPVGFQRPVTPAGMELFIDGQPGQLARWPNDSMIAIGKVLDRGAVAAEGDQSNRGAVFTYETEQPSGWSTPEEIWISGYFRYGWADDAIGLASIDTVKKMITTLHPHRYGFESGKPWSRWYAYNVKEEMDMAGEYYIDREEGILYFFNPGSVGEIELSLLEEPFIVMNGSVDVTIRGILFENSRLNGVELQGTRRCIIKECTFRNLGGYAISIQDSTTPSADGMLLASRENGVVNCTIHNTGRGGVILSGGDRQTLEPGLNYVENCSIHDFNRIAKTYCGAVTISGVGNRITHNEIYNSPHVAILLTGNDHLIEYNEIDHVCLETDDVGAIYYGRNPSERSNIVRYNYIHDLGDNFRTTAVYHDDGACGMTVHGNIFYRAGRFPVLIGGGSDNSYTNNIFIDCQVAIKVDNRMEAFEWAKGMIAPGGVIEQRLAEIRHDQPPYSVRYPELANYWNEDPAFPKRNRVDRNLFVNVNQVILKVHEGVNANKPFLDFTRDNWITHEDPGFVDKENQNFTLRPGSAVFEKIPRFEPVPFEKMGRETDQ</sequence>
<evidence type="ECO:0000256" key="1">
    <source>
        <dbReference type="SAM" id="SignalP"/>
    </source>
</evidence>
<dbReference type="SMART" id="SM00710">
    <property type="entry name" value="PbH1"/>
    <property type="match status" value="6"/>
</dbReference>
<reference evidence="3 4" key="1">
    <citation type="submission" date="2016-08" db="EMBL/GenBank/DDBJ databases">
        <authorList>
            <person name="Seilhamer J.J."/>
        </authorList>
    </citation>
    <scope>NUCLEOTIDE SEQUENCE [LARGE SCALE GENOMIC DNA]</scope>
    <source>
        <strain evidence="3">ING2-E5A</strain>
    </source>
</reference>
<evidence type="ECO:0000313" key="3">
    <source>
        <dbReference type="EMBL" id="SCM56498.1"/>
    </source>
</evidence>
<keyword evidence="4" id="KW-1185">Reference proteome</keyword>
<dbReference type="KEGG" id="pmuc:ING2E5A_0908"/>
<feature type="domain" description="Right handed beta helix" evidence="2">
    <location>
        <begin position="379"/>
        <end position="550"/>
    </location>
</feature>
<accession>A0A1G4G5B5</accession>
<feature type="signal peptide" evidence="1">
    <location>
        <begin position="1"/>
        <end position="22"/>
    </location>
</feature>
<keyword evidence="1" id="KW-0732">Signal</keyword>
<dbReference type="Proteomes" id="UP000178485">
    <property type="component" value="Chromosome i"/>
</dbReference>
<dbReference type="PANTHER" id="PTHR36453:SF1">
    <property type="entry name" value="RIGHT HANDED BETA HELIX DOMAIN-CONTAINING PROTEIN"/>
    <property type="match status" value="1"/>
</dbReference>
<name>A0A1G4G5B5_9BACT</name>
<evidence type="ECO:0000313" key="4">
    <source>
        <dbReference type="Proteomes" id="UP000178485"/>
    </source>
</evidence>
<dbReference type="AlphaFoldDB" id="A0A1G4G5B5"/>
<dbReference type="SUPFAM" id="SSF51126">
    <property type="entry name" value="Pectin lyase-like"/>
    <property type="match status" value="1"/>
</dbReference>
<dbReference type="EMBL" id="LT608328">
    <property type="protein sequence ID" value="SCM56498.1"/>
    <property type="molecule type" value="Genomic_DNA"/>
</dbReference>